<keyword evidence="3" id="KW-0269">Exonuclease</keyword>
<dbReference type="InterPro" id="IPR051274">
    <property type="entry name" value="3-5_Exoribonuclease"/>
</dbReference>
<dbReference type="SUPFAM" id="SSF53098">
    <property type="entry name" value="Ribonuclease H-like"/>
    <property type="match status" value="1"/>
</dbReference>
<dbReference type="SMART" id="SM00479">
    <property type="entry name" value="EXOIII"/>
    <property type="match status" value="1"/>
</dbReference>
<evidence type="ECO:0000256" key="3">
    <source>
        <dbReference type="ARBA" id="ARBA00022839"/>
    </source>
</evidence>
<proteinExistence type="predicted"/>
<dbReference type="AlphaFoldDB" id="A0A0M0J4F5"/>
<dbReference type="InterPro" id="IPR012337">
    <property type="entry name" value="RNaseH-like_sf"/>
</dbReference>
<dbReference type="InterPro" id="IPR036397">
    <property type="entry name" value="RNaseH_sf"/>
</dbReference>
<organism evidence="5 6">
    <name type="scientific">Chrysochromulina tobinii</name>
    <dbReference type="NCBI Taxonomy" id="1460289"/>
    <lineage>
        <taxon>Eukaryota</taxon>
        <taxon>Haptista</taxon>
        <taxon>Haptophyta</taxon>
        <taxon>Prymnesiophyceae</taxon>
        <taxon>Prymnesiales</taxon>
        <taxon>Chrysochromulinaceae</taxon>
        <taxon>Chrysochromulina</taxon>
    </lineage>
</organism>
<dbReference type="InterPro" id="IPR013520">
    <property type="entry name" value="Ribonucl_H"/>
</dbReference>
<feature type="domain" description="Exonuclease" evidence="4">
    <location>
        <begin position="27"/>
        <end position="216"/>
    </location>
</feature>
<dbReference type="PANTHER" id="PTHR23044:SF61">
    <property type="entry name" value="3'-5' EXORIBONUCLEASE 1-RELATED"/>
    <property type="match status" value="1"/>
</dbReference>
<protein>
    <submittedName>
        <fullName evidence="5">3-5 exoribonuclease 1</fullName>
    </submittedName>
</protein>
<dbReference type="Proteomes" id="UP000037460">
    <property type="component" value="Unassembled WGS sequence"/>
</dbReference>
<gene>
    <name evidence="5" type="ORF">Ctob_001539</name>
</gene>
<evidence type="ECO:0000256" key="2">
    <source>
        <dbReference type="ARBA" id="ARBA00022801"/>
    </source>
</evidence>
<evidence type="ECO:0000256" key="1">
    <source>
        <dbReference type="ARBA" id="ARBA00022722"/>
    </source>
</evidence>
<dbReference type="EMBL" id="JWZX01003361">
    <property type="protein sequence ID" value="KOO21454.1"/>
    <property type="molecule type" value="Genomic_DNA"/>
</dbReference>
<comment type="caution">
    <text evidence="5">The sequence shown here is derived from an EMBL/GenBank/DDBJ whole genome shotgun (WGS) entry which is preliminary data.</text>
</comment>
<dbReference type="Gene3D" id="3.30.420.10">
    <property type="entry name" value="Ribonuclease H-like superfamily/Ribonuclease H"/>
    <property type="match status" value="1"/>
</dbReference>
<dbReference type="GO" id="GO:0003676">
    <property type="term" value="F:nucleic acid binding"/>
    <property type="evidence" value="ECO:0007669"/>
    <property type="project" value="InterPro"/>
</dbReference>
<keyword evidence="2" id="KW-0378">Hydrolase</keyword>
<dbReference type="InterPro" id="IPR047201">
    <property type="entry name" value="ERI-1_3'hExo-like"/>
</dbReference>
<name>A0A0M0J4F5_9EUKA</name>
<accession>A0A0M0J4F5</accession>
<dbReference type="OrthoDB" id="448399at2759"/>
<evidence type="ECO:0000313" key="6">
    <source>
        <dbReference type="Proteomes" id="UP000037460"/>
    </source>
</evidence>
<evidence type="ECO:0000259" key="4">
    <source>
        <dbReference type="SMART" id="SM00479"/>
    </source>
</evidence>
<dbReference type="GO" id="GO:0000175">
    <property type="term" value="F:3'-5'-RNA exonuclease activity"/>
    <property type="evidence" value="ECO:0007669"/>
    <property type="project" value="InterPro"/>
</dbReference>
<dbReference type="CDD" id="cd06133">
    <property type="entry name" value="ERI-1_3'hExo_like"/>
    <property type="match status" value="1"/>
</dbReference>
<keyword evidence="1" id="KW-0540">Nuclease</keyword>
<evidence type="ECO:0000313" key="5">
    <source>
        <dbReference type="EMBL" id="KOO21454.1"/>
    </source>
</evidence>
<sequence>MLAAPPTTHLARHQRPSKALPAPPFQYVCVLDVEATCDEFTNSYQHEIIEFPVVLVDLLAEGGPAAIAEFRSFVRPTVNTTLTEFCTRLTGITQGQVDSAPTLPEVLAAFEVWRIAKGLEYTDENKNFAFAADGPFDLRFFLAGECSRKGIPMAAYYAKWVNIKSMFAEFYNTRNLKIHKMLERQNLKFEGRLHSGIDDTRNIARILIKMRNDGCHLYVNEQLPKRFELTNLA</sequence>
<dbReference type="PANTHER" id="PTHR23044">
    <property type="entry name" value="3'-5' EXONUCLEASE ERI1-RELATED"/>
    <property type="match status" value="1"/>
</dbReference>
<dbReference type="Pfam" id="PF00929">
    <property type="entry name" value="RNase_T"/>
    <property type="match status" value="1"/>
</dbReference>
<reference evidence="6" key="1">
    <citation type="journal article" date="2015" name="PLoS Genet.">
        <title>Genome Sequence and Transcriptome Analyses of Chrysochromulina tobin: Metabolic Tools for Enhanced Algal Fitness in the Prominent Order Prymnesiales (Haptophyceae).</title>
        <authorList>
            <person name="Hovde B.T."/>
            <person name="Deodato C.R."/>
            <person name="Hunsperger H.M."/>
            <person name="Ryken S.A."/>
            <person name="Yost W."/>
            <person name="Jha R.K."/>
            <person name="Patterson J."/>
            <person name="Monnat R.J. Jr."/>
            <person name="Barlow S.B."/>
            <person name="Starkenburg S.R."/>
            <person name="Cattolico R.A."/>
        </authorList>
    </citation>
    <scope>NUCLEOTIDE SEQUENCE</scope>
    <source>
        <strain evidence="6">CCMP291</strain>
    </source>
</reference>
<keyword evidence="6" id="KW-1185">Reference proteome</keyword>